<evidence type="ECO:0000313" key="1">
    <source>
        <dbReference type="EMBL" id="KAG5606045.1"/>
    </source>
</evidence>
<dbReference type="EMBL" id="JACXVP010000005">
    <property type="protein sequence ID" value="KAG5606045.1"/>
    <property type="molecule type" value="Genomic_DNA"/>
</dbReference>
<keyword evidence="2" id="KW-1185">Reference proteome</keyword>
<protein>
    <submittedName>
        <fullName evidence="1">Uncharacterized protein</fullName>
    </submittedName>
</protein>
<evidence type="ECO:0000313" key="2">
    <source>
        <dbReference type="Proteomes" id="UP000824120"/>
    </source>
</evidence>
<dbReference type="Proteomes" id="UP000824120">
    <property type="component" value="Chromosome 5"/>
</dbReference>
<dbReference type="OrthoDB" id="10056939at2759"/>
<gene>
    <name evidence="1" type="ORF">H5410_027537</name>
</gene>
<reference evidence="1 2" key="1">
    <citation type="submission" date="2020-09" db="EMBL/GenBank/DDBJ databases">
        <title>De no assembly of potato wild relative species, Solanum commersonii.</title>
        <authorList>
            <person name="Cho K."/>
        </authorList>
    </citation>
    <scope>NUCLEOTIDE SEQUENCE [LARGE SCALE GENOMIC DNA]</scope>
    <source>
        <strain evidence="1">LZ3.2</strain>
        <tissue evidence="1">Leaf</tissue>
    </source>
</reference>
<sequence length="81" mass="9567">MKLLPPQLKEVECAKKEKRCVSNAASNSRGMKENYLEEDKAKLVEETEFQLKKKNRFINQSKRNWYSNSQSVIFLKSNPMR</sequence>
<comment type="caution">
    <text evidence="1">The sequence shown here is derived from an EMBL/GenBank/DDBJ whole genome shotgun (WGS) entry which is preliminary data.</text>
</comment>
<accession>A0A9J5Z1I8</accession>
<proteinExistence type="predicted"/>
<name>A0A9J5Z1I8_SOLCO</name>
<organism evidence="1 2">
    <name type="scientific">Solanum commersonii</name>
    <name type="common">Commerson's wild potato</name>
    <name type="synonym">Commerson's nightshade</name>
    <dbReference type="NCBI Taxonomy" id="4109"/>
    <lineage>
        <taxon>Eukaryota</taxon>
        <taxon>Viridiplantae</taxon>
        <taxon>Streptophyta</taxon>
        <taxon>Embryophyta</taxon>
        <taxon>Tracheophyta</taxon>
        <taxon>Spermatophyta</taxon>
        <taxon>Magnoliopsida</taxon>
        <taxon>eudicotyledons</taxon>
        <taxon>Gunneridae</taxon>
        <taxon>Pentapetalae</taxon>
        <taxon>asterids</taxon>
        <taxon>lamiids</taxon>
        <taxon>Solanales</taxon>
        <taxon>Solanaceae</taxon>
        <taxon>Solanoideae</taxon>
        <taxon>Solaneae</taxon>
        <taxon>Solanum</taxon>
    </lineage>
</organism>
<dbReference type="AlphaFoldDB" id="A0A9J5Z1I8"/>